<evidence type="ECO:0000313" key="3">
    <source>
        <dbReference type="Proteomes" id="UP001165074"/>
    </source>
</evidence>
<accession>A0A9W6SEB4</accession>
<name>A0A9W6SEB4_9ACTN</name>
<reference evidence="2" key="1">
    <citation type="submission" date="2023-03" db="EMBL/GenBank/DDBJ databases">
        <title>Actinoallomurus iriomotensis NBRC 103684.</title>
        <authorList>
            <person name="Ichikawa N."/>
            <person name="Sato H."/>
            <person name="Tonouchi N."/>
        </authorList>
    </citation>
    <scope>NUCLEOTIDE SEQUENCE</scope>
    <source>
        <strain evidence="2">NBRC 103684</strain>
    </source>
</reference>
<dbReference type="AlphaFoldDB" id="A0A9W6SEB4"/>
<dbReference type="RefSeq" id="WP_285583967.1">
    <property type="nucleotide sequence ID" value="NZ_BSTK01000024.1"/>
</dbReference>
<protein>
    <submittedName>
        <fullName evidence="2">Uncharacterized protein</fullName>
    </submittedName>
</protein>
<evidence type="ECO:0000256" key="1">
    <source>
        <dbReference type="SAM" id="MobiDB-lite"/>
    </source>
</evidence>
<keyword evidence="3" id="KW-1185">Reference proteome</keyword>
<gene>
    <name evidence="2" type="ORF">Airi02_099510</name>
</gene>
<feature type="region of interest" description="Disordered" evidence="1">
    <location>
        <begin position="1"/>
        <end position="26"/>
    </location>
</feature>
<evidence type="ECO:0000313" key="2">
    <source>
        <dbReference type="EMBL" id="GLY92023.1"/>
    </source>
</evidence>
<organism evidence="2 3">
    <name type="scientific">Actinoallomurus iriomotensis</name>
    <dbReference type="NCBI Taxonomy" id="478107"/>
    <lineage>
        <taxon>Bacteria</taxon>
        <taxon>Bacillati</taxon>
        <taxon>Actinomycetota</taxon>
        <taxon>Actinomycetes</taxon>
        <taxon>Streptosporangiales</taxon>
        <taxon>Thermomonosporaceae</taxon>
        <taxon>Actinoallomurus</taxon>
    </lineage>
</organism>
<proteinExistence type="predicted"/>
<comment type="caution">
    <text evidence="2">The sequence shown here is derived from an EMBL/GenBank/DDBJ whole genome shotgun (WGS) entry which is preliminary data.</text>
</comment>
<feature type="region of interest" description="Disordered" evidence="1">
    <location>
        <begin position="43"/>
        <end position="64"/>
    </location>
</feature>
<dbReference type="Proteomes" id="UP001165074">
    <property type="component" value="Unassembled WGS sequence"/>
</dbReference>
<sequence length="109" mass="11300">MQAWDELAASDGRSRQAALGTGPVGGCGEARATYRGNTLTFAEKPSPSLGAGSRSALLTPSSSNSRRTWVVTFVGNGYVGVVFMQGAVTRAQVDAFASAAYRTARQKPG</sequence>
<dbReference type="EMBL" id="BSTK01000024">
    <property type="protein sequence ID" value="GLY92023.1"/>
    <property type="molecule type" value="Genomic_DNA"/>
</dbReference>